<dbReference type="RefSeq" id="WP_083346808.1">
    <property type="nucleotide sequence ID" value="NZ_LT629690.1"/>
</dbReference>
<feature type="transmembrane region" description="Helical" evidence="1">
    <location>
        <begin position="7"/>
        <end position="32"/>
    </location>
</feature>
<name>A0A1G7R511_9BACT</name>
<sequence>MVSLVRLLVSLVVAFAAFVVAFLAVFVPMLLIDMHYAPHDGQGGMGGFFLGVPVGAGVALVSGVAFYIRAERRNWFANSK</sequence>
<evidence type="ECO:0000313" key="2">
    <source>
        <dbReference type="EMBL" id="SDG05872.1"/>
    </source>
</evidence>
<organism evidence="2 3">
    <name type="scientific">Terriglobus roseus</name>
    <dbReference type="NCBI Taxonomy" id="392734"/>
    <lineage>
        <taxon>Bacteria</taxon>
        <taxon>Pseudomonadati</taxon>
        <taxon>Acidobacteriota</taxon>
        <taxon>Terriglobia</taxon>
        <taxon>Terriglobales</taxon>
        <taxon>Acidobacteriaceae</taxon>
        <taxon>Terriglobus</taxon>
    </lineage>
</organism>
<keyword evidence="3" id="KW-1185">Reference proteome</keyword>
<evidence type="ECO:0000256" key="1">
    <source>
        <dbReference type="SAM" id="Phobius"/>
    </source>
</evidence>
<dbReference type="EMBL" id="LT629690">
    <property type="protein sequence ID" value="SDG05872.1"/>
    <property type="molecule type" value="Genomic_DNA"/>
</dbReference>
<feature type="transmembrane region" description="Helical" evidence="1">
    <location>
        <begin position="44"/>
        <end position="68"/>
    </location>
</feature>
<keyword evidence="1" id="KW-0812">Transmembrane</keyword>
<reference evidence="2 3" key="1">
    <citation type="submission" date="2016-10" db="EMBL/GenBank/DDBJ databases">
        <authorList>
            <person name="de Groot N.N."/>
        </authorList>
    </citation>
    <scope>NUCLEOTIDE SEQUENCE [LARGE SCALE GENOMIC DNA]</scope>
    <source>
        <strain evidence="2 3">GAS232</strain>
    </source>
</reference>
<gene>
    <name evidence="2" type="ORF">SAMN05444167_4135</name>
</gene>
<dbReference type="AlphaFoldDB" id="A0A1G7R511"/>
<keyword evidence="1" id="KW-0472">Membrane</keyword>
<evidence type="ECO:0000313" key="3">
    <source>
        <dbReference type="Proteomes" id="UP000182427"/>
    </source>
</evidence>
<dbReference type="Proteomes" id="UP000182427">
    <property type="component" value="Chromosome I"/>
</dbReference>
<proteinExistence type="predicted"/>
<protein>
    <submittedName>
        <fullName evidence="2">Uncharacterized protein</fullName>
    </submittedName>
</protein>
<accession>A0A1G7R511</accession>
<keyword evidence="1" id="KW-1133">Transmembrane helix</keyword>